<dbReference type="PANTHER" id="PTHR43685:SF2">
    <property type="entry name" value="GLYCOSYLTRANSFERASE 2-LIKE DOMAIN-CONTAINING PROTEIN"/>
    <property type="match status" value="1"/>
</dbReference>
<dbReference type="EMBL" id="JBHUOV010000007">
    <property type="protein sequence ID" value="MFD2824121.1"/>
    <property type="molecule type" value="Genomic_DNA"/>
</dbReference>
<evidence type="ECO:0000313" key="3">
    <source>
        <dbReference type="Proteomes" id="UP001597533"/>
    </source>
</evidence>
<comment type="caution">
    <text evidence="2">The sequence shown here is derived from an EMBL/GenBank/DDBJ whole genome shotgun (WGS) entry which is preliminary data.</text>
</comment>
<sequence>MTPFFSVVIPLFNKEHFIGSTIQSVLFQTHQDFEIIVVNDGSTDDSLKKVKAINDKRITIYTIKNQGASHARNYGASKANADYIAFLDADDYWNSGFLRHIKKLIDKHPEEKVFASALKIKKNKKEYNATYKNLPQQVNDCVVDYFETSLDHSILHCSSSVFKKTAFLDLGGFDENLKTSEDTDFWIRTGLKHKIAFIIKPLATHKVVRHSLSKTNRELFKAIDFKKYTTQVTQNTFAQIFIQKNIFASAIRYKLIGDKKNLLTLKTQLDSKLLSLKQKTLLALPKNVLLFVINLNNKISSKKSYF</sequence>
<evidence type="ECO:0000259" key="1">
    <source>
        <dbReference type="Pfam" id="PF00535"/>
    </source>
</evidence>
<accession>A0ABW5WRQ1</accession>
<name>A0ABW5WRQ1_9FLAO</name>
<reference evidence="3" key="1">
    <citation type="journal article" date="2019" name="Int. J. Syst. Evol. Microbiol.">
        <title>The Global Catalogue of Microorganisms (GCM) 10K type strain sequencing project: providing services to taxonomists for standard genome sequencing and annotation.</title>
        <authorList>
            <consortium name="The Broad Institute Genomics Platform"/>
            <consortium name="The Broad Institute Genome Sequencing Center for Infectious Disease"/>
            <person name="Wu L."/>
            <person name="Ma J."/>
        </authorList>
    </citation>
    <scope>NUCLEOTIDE SEQUENCE [LARGE SCALE GENOMIC DNA]</scope>
    <source>
        <strain evidence="3">KCTC 32141</strain>
    </source>
</reference>
<dbReference type="SUPFAM" id="SSF53448">
    <property type="entry name" value="Nucleotide-diphospho-sugar transferases"/>
    <property type="match status" value="1"/>
</dbReference>
<dbReference type="InterPro" id="IPR029044">
    <property type="entry name" value="Nucleotide-diphossugar_trans"/>
</dbReference>
<dbReference type="Gene3D" id="3.90.550.10">
    <property type="entry name" value="Spore Coat Polysaccharide Biosynthesis Protein SpsA, Chain A"/>
    <property type="match status" value="1"/>
</dbReference>
<dbReference type="RefSeq" id="WP_183488819.1">
    <property type="nucleotide sequence ID" value="NZ_JBHUOV010000007.1"/>
</dbReference>
<dbReference type="Pfam" id="PF00535">
    <property type="entry name" value="Glycos_transf_2"/>
    <property type="match status" value="1"/>
</dbReference>
<keyword evidence="3" id="KW-1185">Reference proteome</keyword>
<dbReference type="PANTHER" id="PTHR43685">
    <property type="entry name" value="GLYCOSYLTRANSFERASE"/>
    <property type="match status" value="1"/>
</dbReference>
<dbReference type="InterPro" id="IPR050834">
    <property type="entry name" value="Glycosyltransf_2"/>
</dbReference>
<dbReference type="CDD" id="cd00761">
    <property type="entry name" value="Glyco_tranf_GTA_type"/>
    <property type="match status" value="1"/>
</dbReference>
<organism evidence="2 3">
    <name type="scientific">Lacinutrix iliipiscaria</name>
    <dbReference type="NCBI Taxonomy" id="1230532"/>
    <lineage>
        <taxon>Bacteria</taxon>
        <taxon>Pseudomonadati</taxon>
        <taxon>Bacteroidota</taxon>
        <taxon>Flavobacteriia</taxon>
        <taxon>Flavobacteriales</taxon>
        <taxon>Flavobacteriaceae</taxon>
        <taxon>Lacinutrix</taxon>
    </lineage>
</organism>
<feature type="domain" description="Glycosyltransferase 2-like" evidence="1">
    <location>
        <begin position="6"/>
        <end position="167"/>
    </location>
</feature>
<proteinExistence type="predicted"/>
<gene>
    <name evidence="2" type="ORF">ACFS5M_10590</name>
</gene>
<protein>
    <submittedName>
        <fullName evidence="2">Glycosyltransferase family 2 protein</fullName>
    </submittedName>
</protein>
<dbReference type="InterPro" id="IPR001173">
    <property type="entry name" value="Glyco_trans_2-like"/>
</dbReference>
<dbReference type="Proteomes" id="UP001597533">
    <property type="component" value="Unassembled WGS sequence"/>
</dbReference>
<evidence type="ECO:0000313" key="2">
    <source>
        <dbReference type="EMBL" id="MFD2824121.1"/>
    </source>
</evidence>